<sequence>MKFEFVTLFLGPERNFDDLDILFPRSALFQVVRGIEHLISTNEGPGVNSFLYVLRNKLRKRLHNEDDERIVDNGDGTLVIDTYDNGEVDGREAFRFAHETPGAVDDTHAMNVRGIVNIHRNVLQKGDSKAALQRLDDGSQKRCVQIGYESRCGIKKLFIVGDTTLLFSIQTIRIIEYD</sequence>
<reference evidence="1" key="1">
    <citation type="journal article" date="2020" name="Stud. Mycol.">
        <title>101 Dothideomycetes genomes: a test case for predicting lifestyles and emergence of pathogens.</title>
        <authorList>
            <person name="Haridas S."/>
            <person name="Albert R."/>
            <person name="Binder M."/>
            <person name="Bloem J."/>
            <person name="Labutti K."/>
            <person name="Salamov A."/>
            <person name="Andreopoulos B."/>
            <person name="Baker S."/>
            <person name="Barry K."/>
            <person name="Bills G."/>
            <person name="Bluhm B."/>
            <person name="Cannon C."/>
            <person name="Castanera R."/>
            <person name="Culley D."/>
            <person name="Daum C."/>
            <person name="Ezra D."/>
            <person name="Gonzalez J."/>
            <person name="Henrissat B."/>
            <person name="Kuo A."/>
            <person name="Liang C."/>
            <person name="Lipzen A."/>
            <person name="Lutzoni F."/>
            <person name="Magnuson J."/>
            <person name="Mondo S."/>
            <person name="Nolan M."/>
            <person name="Ohm R."/>
            <person name="Pangilinan J."/>
            <person name="Park H.-J."/>
            <person name="Ramirez L."/>
            <person name="Alfaro M."/>
            <person name="Sun H."/>
            <person name="Tritt A."/>
            <person name="Yoshinaga Y."/>
            <person name="Zwiers L.-H."/>
            <person name="Turgeon B."/>
            <person name="Goodwin S."/>
            <person name="Spatafora J."/>
            <person name="Crous P."/>
            <person name="Grigoriev I."/>
        </authorList>
    </citation>
    <scope>NUCLEOTIDE SEQUENCE</scope>
    <source>
        <strain evidence="1">CBS 207.26</strain>
    </source>
</reference>
<proteinExistence type="predicted"/>
<evidence type="ECO:0000313" key="2">
    <source>
        <dbReference type="Proteomes" id="UP000800200"/>
    </source>
</evidence>
<dbReference type="AlphaFoldDB" id="A0A6A6DMU3"/>
<accession>A0A6A6DMU3</accession>
<evidence type="ECO:0000313" key="1">
    <source>
        <dbReference type="EMBL" id="KAF2180864.1"/>
    </source>
</evidence>
<name>A0A6A6DMU3_9PEZI</name>
<dbReference type="EMBL" id="ML994655">
    <property type="protein sequence ID" value="KAF2180864.1"/>
    <property type="molecule type" value="Genomic_DNA"/>
</dbReference>
<protein>
    <submittedName>
        <fullName evidence="1">Uncharacterized protein</fullName>
    </submittedName>
</protein>
<dbReference type="OrthoDB" id="415825at2759"/>
<dbReference type="Proteomes" id="UP000800200">
    <property type="component" value="Unassembled WGS sequence"/>
</dbReference>
<keyword evidence="2" id="KW-1185">Reference proteome</keyword>
<gene>
    <name evidence="1" type="ORF">K469DRAFT_793261</name>
</gene>
<organism evidence="1 2">
    <name type="scientific">Zopfia rhizophila CBS 207.26</name>
    <dbReference type="NCBI Taxonomy" id="1314779"/>
    <lineage>
        <taxon>Eukaryota</taxon>
        <taxon>Fungi</taxon>
        <taxon>Dikarya</taxon>
        <taxon>Ascomycota</taxon>
        <taxon>Pezizomycotina</taxon>
        <taxon>Dothideomycetes</taxon>
        <taxon>Dothideomycetes incertae sedis</taxon>
        <taxon>Zopfiaceae</taxon>
        <taxon>Zopfia</taxon>
    </lineage>
</organism>